<dbReference type="Gene3D" id="3.30.110.170">
    <property type="entry name" value="Protein of unknown function (DUF541), domain 1"/>
    <property type="match status" value="1"/>
</dbReference>
<dbReference type="GO" id="GO:0006974">
    <property type="term" value="P:DNA damage response"/>
    <property type="evidence" value="ECO:0007669"/>
    <property type="project" value="TreeGrafter"/>
</dbReference>
<evidence type="ECO:0000256" key="1">
    <source>
        <dbReference type="SAM" id="Phobius"/>
    </source>
</evidence>
<sequence>MEIQEEIKNKLFKVIVVLLIILSVYFVVKIFSEIKKGSLLGQSDQPATISFTGHGEVNAVPDIASVYFTISKDAKTAKDAQASVAVVEKKALDFLKSKDIADKDIKTSNASVYPKYEYKQAVCPQPVSIGAPDGVVSPSYYCPSGKQVLTGYTASESITVKIRKVDDAGIVMQGLGEAGVSDLSGPNFTIDKEDALKAEARKLAIKDAKDKAKILAKDLNVSLVKITSFYENSNGYPMMYASAMEKAIDSRTPAPAELPKGENTISSDVTITYEIR</sequence>
<comment type="caution">
    <text evidence="2">The sequence shown here is derived from an EMBL/GenBank/DDBJ whole genome shotgun (WGS) entry which is preliminary data.</text>
</comment>
<feature type="transmembrane region" description="Helical" evidence="1">
    <location>
        <begin position="12"/>
        <end position="31"/>
    </location>
</feature>
<dbReference type="Pfam" id="PF04402">
    <property type="entry name" value="SIMPL"/>
    <property type="match status" value="1"/>
</dbReference>
<dbReference type="Proteomes" id="UP000179274">
    <property type="component" value="Unassembled WGS sequence"/>
</dbReference>
<keyword evidence="1" id="KW-1133">Transmembrane helix</keyword>
<evidence type="ECO:0000313" key="2">
    <source>
        <dbReference type="EMBL" id="OGJ06872.1"/>
    </source>
</evidence>
<keyword evidence="1" id="KW-0812">Transmembrane</keyword>
<reference evidence="2 3" key="1">
    <citation type="journal article" date="2016" name="Nat. Commun.">
        <title>Thousands of microbial genomes shed light on interconnected biogeochemical processes in an aquifer system.</title>
        <authorList>
            <person name="Anantharaman K."/>
            <person name="Brown C.T."/>
            <person name="Hug L.A."/>
            <person name="Sharon I."/>
            <person name="Castelle C.J."/>
            <person name="Probst A.J."/>
            <person name="Thomas B.C."/>
            <person name="Singh A."/>
            <person name="Wilkins M.J."/>
            <person name="Karaoz U."/>
            <person name="Brodie E.L."/>
            <person name="Williams K.H."/>
            <person name="Hubbard S.S."/>
            <person name="Banfield J.F."/>
        </authorList>
    </citation>
    <scope>NUCLEOTIDE SEQUENCE [LARGE SCALE GENOMIC DNA]</scope>
</reference>
<keyword evidence="1" id="KW-0472">Membrane</keyword>
<dbReference type="Gene3D" id="3.30.70.2970">
    <property type="entry name" value="Protein of unknown function (DUF541), domain 2"/>
    <property type="match status" value="1"/>
</dbReference>
<dbReference type="EMBL" id="MFVW01000001">
    <property type="protein sequence ID" value="OGJ06872.1"/>
    <property type="molecule type" value="Genomic_DNA"/>
</dbReference>
<dbReference type="InterPro" id="IPR052022">
    <property type="entry name" value="26kDa_periplasmic_antigen"/>
</dbReference>
<gene>
    <name evidence="2" type="ORF">A2192_01180</name>
</gene>
<organism evidence="2 3">
    <name type="scientific">Candidatus Nomurabacteria bacterium RIFOXYA1_FULL_35_17</name>
    <dbReference type="NCBI Taxonomy" id="1801798"/>
    <lineage>
        <taxon>Bacteria</taxon>
        <taxon>Candidatus Nomuraibacteriota</taxon>
    </lineage>
</organism>
<dbReference type="PANTHER" id="PTHR34387">
    <property type="entry name" value="SLR1258 PROTEIN"/>
    <property type="match status" value="1"/>
</dbReference>
<accession>A0A1F6YKH8</accession>
<proteinExistence type="predicted"/>
<protein>
    <recommendedName>
        <fullName evidence="4">DUF541 domain-containing protein</fullName>
    </recommendedName>
</protein>
<evidence type="ECO:0008006" key="4">
    <source>
        <dbReference type="Google" id="ProtNLM"/>
    </source>
</evidence>
<dbReference type="AlphaFoldDB" id="A0A1F6YKH8"/>
<evidence type="ECO:0000313" key="3">
    <source>
        <dbReference type="Proteomes" id="UP000179274"/>
    </source>
</evidence>
<dbReference type="PANTHER" id="PTHR34387:SF1">
    <property type="entry name" value="PERIPLASMIC IMMUNOGENIC PROTEIN"/>
    <property type="match status" value="1"/>
</dbReference>
<dbReference type="InterPro" id="IPR007497">
    <property type="entry name" value="SIMPL/DUF541"/>
</dbReference>
<name>A0A1F6YKH8_9BACT</name>